<organism evidence="3 4">
    <name type="scientific">Scyliorhinus torazame</name>
    <name type="common">Cloudy catshark</name>
    <name type="synonym">Catulus torazame</name>
    <dbReference type="NCBI Taxonomy" id="75743"/>
    <lineage>
        <taxon>Eukaryota</taxon>
        <taxon>Metazoa</taxon>
        <taxon>Chordata</taxon>
        <taxon>Craniata</taxon>
        <taxon>Vertebrata</taxon>
        <taxon>Chondrichthyes</taxon>
        <taxon>Elasmobranchii</taxon>
        <taxon>Galeomorphii</taxon>
        <taxon>Galeoidea</taxon>
        <taxon>Carcharhiniformes</taxon>
        <taxon>Scyliorhinidae</taxon>
        <taxon>Scyliorhinus</taxon>
    </lineage>
</organism>
<dbReference type="EMBL" id="BFAA01001604">
    <property type="protein sequence ID" value="GCB67918.1"/>
    <property type="molecule type" value="Genomic_DNA"/>
</dbReference>
<keyword evidence="4" id="KW-1185">Reference proteome</keyword>
<dbReference type="AlphaFoldDB" id="A0A401P468"/>
<dbReference type="OrthoDB" id="382863at2759"/>
<dbReference type="Proteomes" id="UP000288216">
    <property type="component" value="Unassembled WGS sequence"/>
</dbReference>
<feature type="compositionally biased region" description="Polar residues" evidence="1">
    <location>
        <begin position="273"/>
        <end position="289"/>
    </location>
</feature>
<reference evidence="3 4" key="1">
    <citation type="journal article" date="2018" name="Nat. Ecol. Evol.">
        <title>Shark genomes provide insights into elasmobranch evolution and the origin of vertebrates.</title>
        <authorList>
            <person name="Hara Y"/>
            <person name="Yamaguchi K"/>
            <person name="Onimaru K"/>
            <person name="Kadota M"/>
            <person name="Koyanagi M"/>
            <person name="Keeley SD"/>
            <person name="Tatsumi K"/>
            <person name="Tanaka K"/>
            <person name="Motone F"/>
            <person name="Kageyama Y"/>
            <person name="Nozu R"/>
            <person name="Adachi N"/>
            <person name="Nishimura O"/>
            <person name="Nakagawa R"/>
            <person name="Tanegashima C"/>
            <person name="Kiyatake I"/>
            <person name="Matsumoto R"/>
            <person name="Murakumo K"/>
            <person name="Nishida K"/>
            <person name="Terakita A"/>
            <person name="Kuratani S"/>
            <person name="Sato K"/>
            <person name="Hyodo S Kuraku.S."/>
        </authorList>
    </citation>
    <scope>NUCLEOTIDE SEQUENCE [LARGE SCALE GENOMIC DNA]</scope>
</reference>
<protein>
    <recommendedName>
        <fullName evidence="2">Cilia- and flagella-associated protein 61 N-terminal domain-containing protein</fullName>
    </recommendedName>
</protein>
<evidence type="ECO:0000313" key="3">
    <source>
        <dbReference type="EMBL" id="GCB67918.1"/>
    </source>
</evidence>
<dbReference type="InterPro" id="IPR032151">
    <property type="entry name" value="CFAP61_N"/>
</dbReference>
<dbReference type="Pfam" id="PF16092">
    <property type="entry name" value="CFAP61_N"/>
    <property type="match status" value="1"/>
</dbReference>
<dbReference type="PANTHER" id="PTHR21178">
    <property type="entry name" value="CILIA- AND FLAGELLA-ASSOCIATED PROTEIN 61"/>
    <property type="match status" value="1"/>
</dbReference>
<evidence type="ECO:0000259" key="2">
    <source>
        <dbReference type="Pfam" id="PF16092"/>
    </source>
</evidence>
<dbReference type="InterPro" id="IPR038884">
    <property type="entry name" value="CFAP61"/>
</dbReference>
<comment type="caution">
    <text evidence="3">The sequence shown here is derived from an EMBL/GenBank/DDBJ whole genome shotgun (WGS) entry which is preliminary data.</text>
</comment>
<name>A0A401P468_SCYTO</name>
<dbReference type="STRING" id="75743.A0A401P468"/>
<evidence type="ECO:0000313" key="4">
    <source>
        <dbReference type="Proteomes" id="UP000288216"/>
    </source>
</evidence>
<sequence>MAPGRRVTKTSCGFPGTKAAAQTNNDNYICFRWRKSTMFGRINVTYLLERANLSVTVENEKNEVMAHAALLDYPNVEEIEQNNWEPWLHTYGPSSKCTPLNTLFMHLLVAKSEVAGGCAKEIVRSVFNAIRELHFIILAVRKKVALDPAVSVLFAPMPQFRKVEGVNCSAFICYRKDYVPVLHIRQARIEDHDDVTPIFNEQTDTLRHIYGEYFLAELIEAQDETTHAAVSEVNNAAVGFISVCSEVNVDLLNECYDLRPFHGLRKGPDVESAEQQPETTLSSAPSSPKDNADRKTNVTDNIENAKLPAGDAEDQTTEEAESKKEIISKDSESSNSFCIQLFCIDEKYESRSQDFLPFIFNLYPVSESSEPVFYFNEKIIEFNMLQTKDPDYL</sequence>
<accession>A0A401P468</accession>
<dbReference type="PANTHER" id="PTHR21178:SF8">
    <property type="entry name" value="CILIA- AND FLAGELLA-ASSOCIATED PROTEIN 61"/>
    <property type="match status" value="1"/>
</dbReference>
<feature type="domain" description="Cilia- and flagella-associated protein 61 N-terminal" evidence="2">
    <location>
        <begin position="34"/>
        <end position="266"/>
    </location>
</feature>
<proteinExistence type="predicted"/>
<gene>
    <name evidence="3" type="ORF">scyTo_0005224</name>
</gene>
<feature type="region of interest" description="Disordered" evidence="1">
    <location>
        <begin position="267"/>
        <end position="326"/>
    </location>
</feature>
<evidence type="ECO:0000256" key="1">
    <source>
        <dbReference type="SAM" id="MobiDB-lite"/>
    </source>
</evidence>